<dbReference type="SMART" id="SM00014">
    <property type="entry name" value="acidPPc"/>
    <property type="match status" value="1"/>
</dbReference>
<dbReference type="EMBL" id="JAMFMB010000022">
    <property type="protein sequence ID" value="MCL6285120.1"/>
    <property type="molecule type" value="Genomic_DNA"/>
</dbReference>
<evidence type="ECO:0000313" key="4">
    <source>
        <dbReference type="Proteomes" id="UP001203880"/>
    </source>
</evidence>
<dbReference type="Pfam" id="PF01569">
    <property type="entry name" value="PAP2"/>
    <property type="match status" value="1"/>
</dbReference>
<dbReference type="InterPro" id="IPR036938">
    <property type="entry name" value="PAP2/HPO_sf"/>
</dbReference>
<evidence type="ECO:0000313" key="3">
    <source>
        <dbReference type="EMBL" id="MCL6285120.1"/>
    </source>
</evidence>
<comment type="caution">
    <text evidence="3">The sequence shown here is derived from an EMBL/GenBank/DDBJ whole genome shotgun (WGS) entry which is preliminary data.</text>
</comment>
<keyword evidence="4" id="KW-1185">Reference proteome</keyword>
<protein>
    <submittedName>
        <fullName evidence="3">Phosphatase PAP2 family protein</fullName>
    </submittedName>
</protein>
<organism evidence="3 4">
    <name type="scientific">Ruegeria spongiae</name>
    <dbReference type="NCBI Taxonomy" id="2942209"/>
    <lineage>
        <taxon>Bacteria</taxon>
        <taxon>Pseudomonadati</taxon>
        <taxon>Pseudomonadota</taxon>
        <taxon>Alphaproteobacteria</taxon>
        <taxon>Rhodobacterales</taxon>
        <taxon>Roseobacteraceae</taxon>
        <taxon>Ruegeria</taxon>
    </lineage>
</organism>
<sequence>MTPARSYLTAPAFAAGLALLTIGVAQPSYAATERYLPEGSVNATELIPPPPEMNSAAFDTQMAIVEWAQVTRTPEQVEFVETPLTVERFWPILGSDMFTVDAAGLKTVIDQSINEVRSDYDALKSVYDLPRPFVVNEAVNPIGDVRPVASYPSGHSIRAVVYARLLSEAFPEHEVALIDLAEQVGHGRVTGGVHYPMDIIAGQTLGHAYADAIIANPAFQDAIAQVRLSS</sequence>
<dbReference type="PRINTS" id="PR00483">
    <property type="entry name" value="BACPHPHTASE"/>
</dbReference>
<dbReference type="InterPro" id="IPR000326">
    <property type="entry name" value="PAP2/HPO"/>
</dbReference>
<reference evidence="3" key="1">
    <citation type="submission" date="2022-05" db="EMBL/GenBank/DDBJ databases">
        <authorList>
            <person name="Park J.-S."/>
        </authorList>
    </citation>
    <scope>NUCLEOTIDE SEQUENCE</scope>
    <source>
        <strain evidence="3">2012CJ41-6</strain>
    </source>
</reference>
<feature type="signal peptide" evidence="1">
    <location>
        <begin position="1"/>
        <end position="30"/>
    </location>
</feature>
<dbReference type="Proteomes" id="UP001203880">
    <property type="component" value="Unassembled WGS sequence"/>
</dbReference>
<gene>
    <name evidence="3" type="ORF">M3P21_16440</name>
</gene>
<dbReference type="SUPFAM" id="SSF48317">
    <property type="entry name" value="Acid phosphatase/Vanadium-dependent haloperoxidase"/>
    <property type="match status" value="1"/>
</dbReference>
<dbReference type="Gene3D" id="1.20.144.10">
    <property type="entry name" value="Phosphatidic acid phosphatase type 2/haloperoxidase"/>
    <property type="match status" value="1"/>
</dbReference>
<proteinExistence type="predicted"/>
<evidence type="ECO:0000256" key="1">
    <source>
        <dbReference type="SAM" id="SignalP"/>
    </source>
</evidence>
<name>A0ABT0Q5N4_9RHOB</name>
<feature type="domain" description="Phosphatidic acid phosphatase type 2/haloperoxidase" evidence="2">
    <location>
        <begin position="103"/>
        <end position="214"/>
    </location>
</feature>
<keyword evidence="1" id="KW-0732">Signal</keyword>
<feature type="chain" id="PRO_5045641441" evidence="1">
    <location>
        <begin position="31"/>
        <end position="230"/>
    </location>
</feature>
<dbReference type="RefSeq" id="WP_249711604.1">
    <property type="nucleotide sequence ID" value="NZ_JAMFMB010000022.1"/>
</dbReference>
<evidence type="ECO:0000259" key="2">
    <source>
        <dbReference type="SMART" id="SM00014"/>
    </source>
</evidence>
<accession>A0ABT0Q5N4</accession>
<dbReference type="InterPro" id="IPR001011">
    <property type="entry name" value="Acid_Pase_classA_bac"/>
</dbReference>
<dbReference type="PIRSF" id="PIRSF000897">
    <property type="entry name" value="Acid_Ptase_ClsA"/>
    <property type="match status" value="1"/>
</dbReference>